<dbReference type="EMBL" id="CP023327">
    <property type="protein sequence ID" value="ATY66399.1"/>
    <property type="molecule type" value="Genomic_DNA"/>
</dbReference>
<protein>
    <submittedName>
        <fullName evidence="1">Uncharacterized protein</fullName>
    </submittedName>
</protein>
<sequence>MSDFAQRRYQTFQASHILPPSLSLTPLPEASHGIPLVCEESWESLELERLNLEIPSLGGCILVAFASSSHNAMRRMRVERGTPDFLDLLSHS</sequence>
<name>A0A2H4STG6_CORMI</name>
<proteinExistence type="predicted"/>
<dbReference type="VEuPathDB" id="FungiDB:A9K55_000537"/>
<reference evidence="1 2" key="1">
    <citation type="journal article" date="2017" name="BMC Genomics">
        <title>Chromosome level assembly and secondary metabolite potential of the parasitic fungus Cordyceps militaris.</title>
        <authorList>
            <person name="Kramer G.J."/>
            <person name="Nodwell J.R."/>
        </authorList>
    </citation>
    <scope>NUCLEOTIDE SEQUENCE [LARGE SCALE GENOMIC DNA]</scope>
    <source>
        <strain evidence="1 2">ATCC 34164</strain>
    </source>
</reference>
<evidence type="ECO:0000313" key="2">
    <source>
        <dbReference type="Proteomes" id="UP000323067"/>
    </source>
</evidence>
<gene>
    <name evidence="1" type="ORF">A9K55_000537</name>
</gene>
<dbReference type="AlphaFoldDB" id="A0A2H4STG6"/>
<dbReference type="Proteomes" id="UP000323067">
    <property type="component" value="Chromosome ii"/>
</dbReference>
<accession>A0A2H4STG6</accession>
<organism evidence="1 2">
    <name type="scientific">Cordyceps militaris</name>
    <name type="common">Caterpillar fungus</name>
    <name type="synonym">Clavaria militaris</name>
    <dbReference type="NCBI Taxonomy" id="73501"/>
    <lineage>
        <taxon>Eukaryota</taxon>
        <taxon>Fungi</taxon>
        <taxon>Dikarya</taxon>
        <taxon>Ascomycota</taxon>
        <taxon>Pezizomycotina</taxon>
        <taxon>Sordariomycetes</taxon>
        <taxon>Hypocreomycetidae</taxon>
        <taxon>Hypocreales</taxon>
        <taxon>Cordycipitaceae</taxon>
        <taxon>Cordyceps</taxon>
    </lineage>
</organism>
<evidence type="ECO:0000313" key="1">
    <source>
        <dbReference type="EMBL" id="ATY66399.1"/>
    </source>
</evidence>